<feature type="repeat" description="WD" evidence="3">
    <location>
        <begin position="964"/>
        <end position="995"/>
    </location>
</feature>
<keyword evidence="1 3" id="KW-0853">WD repeat</keyword>
<gene>
    <name evidence="7" type="ORF">JL102_06095</name>
</gene>
<accession>A0A937JZV5</accession>
<evidence type="ECO:0000256" key="1">
    <source>
        <dbReference type="ARBA" id="ARBA00022574"/>
    </source>
</evidence>
<keyword evidence="4" id="KW-0175">Coiled coil</keyword>
<feature type="repeat" description="WD" evidence="3">
    <location>
        <begin position="796"/>
        <end position="826"/>
    </location>
</feature>
<evidence type="ECO:0000256" key="4">
    <source>
        <dbReference type="SAM" id="Coils"/>
    </source>
</evidence>
<dbReference type="AlphaFoldDB" id="A0A937JZV5"/>
<dbReference type="Gene3D" id="3.40.50.300">
    <property type="entry name" value="P-loop containing nucleotide triphosphate hydrolases"/>
    <property type="match status" value="1"/>
</dbReference>
<reference evidence="7" key="1">
    <citation type="submission" date="2021-01" db="EMBL/GenBank/DDBJ databases">
        <title>Fulvivirga kasyanovii gen. nov., sp nov., a novel member of the phylum Bacteroidetes isolated from seawater in a mussel farm.</title>
        <authorList>
            <person name="Zhao L.-H."/>
            <person name="Wang Z.-J."/>
        </authorList>
    </citation>
    <scope>NUCLEOTIDE SEQUENCE</scope>
    <source>
        <strain evidence="7">2943</strain>
    </source>
</reference>
<evidence type="ECO:0000256" key="5">
    <source>
        <dbReference type="SAM" id="Phobius"/>
    </source>
</evidence>
<sequence>MLRYDTKIGDHDASSSELGNHMLLGNNPFPGLRAFSIDESHLFFGRERQVNEITVKLSANRFVAVMGYSGSGKSSLMYCGLIPVLHGGFLEETGPNWNVVTTRPGMSPIDNLAHSLLKASSDYNEQTSEERMLNQSLLTSILKSDSHGLIKAVDHIKREDRENTLILVDQFEELFTYRSDEENDVSEQAKVYVNLLLEACHVDDSPIYLAITMRSDYVGKCALFSGLTQMINQSNYLVPQMNREQKRKAIEGPIAVGGGEISGRLLKRLLNEIGDNQDQLPILQHALMRTWDYWVKNHEEEEPLDLRHYNAIGKISQALSQHADEAYDELSPSDREIAEILFKSLTEKTIDNFGRRRSVKLSLVAELAGANDSEVIEVIEKFRQPGRSFLMPGAGVFLTPESIIEISHESLMRIWTRLKVWVEEEHESAMMYRRLSEAAAMYQVGKTGLWRPPDLQLALNWQNKQKPTRAWAQRYDEAFERAIVFLDTSRITYEAEQKNQELLQKRILKRAKVVAVILGVFLLISIFLFLLAFTRNIEAQKQADLAIMSQKEATEQRDIARDKEKEARDQRILALQREQEATEAKIKAERALEDAEEQRNFALKQYLYAQQQTNIAESAKLKADRERINAEEQTIIARENKDRAEKLLYQSIAQSMAVKSLDIEDNNLKGLLAQHAFIFNVEHDGSEHDPYIYNGLYSALAQISGRVYNTIDGKQRNSIKSVVFTSEGDTFYSAGSEGKIVYSSISDPSNSTVVAYNKYPNRVLALSSDDNWLVSGSDSSYIKIYNLRELGKAELLYGHKSFINDIQFIPNSQRFVSAGEDGQLRLNNVVSQVGGLITTTEEPLKVLTINESGTLVAGSTVSGKVILVDLRTGKKGVLIDKEGTPVHAVCFSPDGDQLAIGDEKGIIGIYSVSSGDLQREFVGHKGRVSAIRYNNEGSLLASASLDRTIQIWVTDDFNELPLKMSDNDAYVWDIKFSPDSNYLLAACGDGELRVWPTKLSLMAEKMCSVLERNMTEEEWNTYVGHDIPFQSTCINLLLDSH</sequence>
<dbReference type="RefSeq" id="WP_202243376.1">
    <property type="nucleotide sequence ID" value="NZ_JAESIY010000003.1"/>
</dbReference>
<evidence type="ECO:0000259" key="6">
    <source>
        <dbReference type="Pfam" id="PF20703"/>
    </source>
</evidence>
<dbReference type="InterPro" id="IPR015943">
    <property type="entry name" value="WD40/YVTN_repeat-like_dom_sf"/>
</dbReference>
<dbReference type="EMBL" id="JAESIY010000003">
    <property type="protein sequence ID" value="MBL3655690.1"/>
    <property type="molecule type" value="Genomic_DNA"/>
</dbReference>
<dbReference type="SUPFAM" id="SSF50978">
    <property type="entry name" value="WD40 repeat-like"/>
    <property type="match status" value="1"/>
</dbReference>
<dbReference type="CDD" id="cd00200">
    <property type="entry name" value="WD40"/>
    <property type="match status" value="1"/>
</dbReference>
<evidence type="ECO:0000313" key="8">
    <source>
        <dbReference type="Proteomes" id="UP000659388"/>
    </source>
</evidence>
<feature type="repeat" description="WD" evidence="3">
    <location>
        <begin position="921"/>
        <end position="952"/>
    </location>
</feature>
<dbReference type="PROSITE" id="PS50082">
    <property type="entry name" value="WD_REPEATS_2"/>
    <property type="match status" value="3"/>
</dbReference>
<proteinExistence type="predicted"/>
<dbReference type="Proteomes" id="UP000659388">
    <property type="component" value="Unassembled WGS sequence"/>
</dbReference>
<keyword evidence="5" id="KW-0812">Transmembrane</keyword>
<dbReference type="Gene3D" id="2.130.10.10">
    <property type="entry name" value="YVTN repeat-like/Quinoprotein amine dehydrogenase"/>
    <property type="match status" value="2"/>
</dbReference>
<organism evidence="7 8">
    <name type="scientific">Fulvivirga sediminis</name>
    <dbReference type="NCBI Taxonomy" id="2803949"/>
    <lineage>
        <taxon>Bacteria</taxon>
        <taxon>Pseudomonadati</taxon>
        <taxon>Bacteroidota</taxon>
        <taxon>Cytophagia</taxon>
        <taxon>Cytophagales</taxon>
        <taxon>Fulvivirgaceae</taxon>
        <taxon>Fulvivirga</taxon>
    </lineage>
</organism>
<keyword evidence="5" id="KW-0472">Membrane</keyword>
<dbReference type="InterPro" id="IPR049052">
    <property type="entry name" value="nSTAND1"/>
</dbReference>
<dbReference type="PANTHER" id="PTHR19848:SF8">
    <property type="entry name" value="F-BOX AND WD REPEAT DOMAIN CONTAINING 7"/>
    <property type="match status" value="1"/>
</dbReference>
<protein>
    <recommendedName>
        <fullName evidence="6">Novel STAND NTPase 1 domain-containing protein</fullName>
    </recommendedName>
</protein>
<dbReference type="InterPro" id="IPR027417">
    <property type="entry name" value="P-loop_NTPase"/>
</dbReference>
<dbReference type="SUPFAM" id="SSF52540">
    <property type="entry name" value="P-loop containing nucleoside triphosphate hydrolases"/>
    <property type="match status" value="1"/>
</dbReference>
<dbReference type="PROSITE" id="PS50294">
    <property type="entry name" value="WD_REPEATS_REGION"/>
    <property type="match status" value="2"/>
</dbReference>
<comment type="caution">
    <text evidence="7">The sequence shown here is derived from an EMBL/GenBank/DDBJ whole genome shotgun (WGS) entry which is preliminary data.</text>
</comment>
<feature type="domain" description="Novel STAND NTPase 1" evidence="6">
    <location>
        <begin position="28"/>
        <end position="443"/>
    </location>
</feature>
<keyword evidence="8" id="KW-1185">Reference proteome</keyword>
<evidence type="ECO:0000256" key="3">
    <source>
        <dbReference type="PROSITE-ProRule" id="PRU00221"/>
    </source>
</evidence>
<dbReference type="PANTHER" id="PTHR19848">
    <property type="entry name" value="WD40 REPEAT PROTEIN"/>
    <property type="match status" value="1"/>
</dbReference>
<dbReference type="Pfam" id="PF20703">
    <property type="entry name" value="nSTAND1"/>
    <property type="match status" value="1"/>
</dbReference>
<dbReference type="InterPro" id="IPR001680">
    <property type="entry name" value="WD40_rpt"/>
</dbReference>
<name>A0A937JZV5_9BACT</name>
<evidence type="ECO:0000313" key="7">
    <source>
        <dbReference type="EMBL" id="MBL3655690.1"/>
    </source>
</evidence>
<dbReference type="SMART" id="SM00320">
    <property type="entry name" value="WD40"/>
    <property type="match status" value="6"/>
</dbReference>
<dbReference type="Pfam" id="PF00400">
    <property type="entry name" value="WD40"/>
    <property type="match status" value="4"/>
</dbReference>
<keyword evidence="2" id="KW-0677">Repeat</keyword>
<dbReference type="InterPro" id="IPR036322">
    <property type="entry name" value="WD40_repeat_dom_sf"/>
</dbReference>
<evidence type="ECO:0000256" key="2">
    <source>
        <dbReference type="ARBA" id="ARBA00022737"/>
    </source>
</evidence>
<feature type="transmembrane region" description="Helical" evidence="5">
    <location>
        <begin position="513"/>
        <end position="533"/>
    </location>
</feature>
<feature type="coiled-coil region" evidence="4">
    <location>
        <begin position="550"/>
        <end position="612"/>
    </location>
</feature>
<keyword evidence="5" id="KW-1133">Transmembrane helix</keyword>
<dbReference type="CDD" id="cd00267">
    <property type="entry name" value="ABC_ATPase"/>
    <property type="match status" value="1"/>
</dbReference>